<reference evidence="2" key="1">
    <citation type="submission" date="2022-03" db="EMBL/GenBank/DDBJ databases">
        <title>Identification of a novel bacterium isolated from mangrove sediments.</title>
        <authorList>
            <person name="Pan X."/>
        </authorList>
    </citation>
    <scope>NUCLEOTIDE SEQUENCE</scope>
    <source>
        <strain evidence="2">B2580</strain>
    </source>
</reference>
<protein>
    <submittedName>
        <fullName evidence="2">Thioesterase family protein</fullName>
    </submittedName>
</protein>
<dbReference type="PANTHER" id="PTHR36934">
    <property type="entry name" value="BLR0278 PROTEIN"/>
    <property type="match status" value="1"/>
</dbReference>
<keyword evidence="3" id="KW-1185">Reference proteome</keyword>
<dbReference type="EMBL" id="JALHLE010000023">
    <property type="protein sequence ID" value="MCJ2179772.1"/>
    <property type="molecule type" value="Genomic_DNA"/>
</dbReference>
<evidence type="ECO:0000313" key="2">
    <source>
        <dbReference type="EMBL" id="MCJ2179772.1"/>
    </source>
</evidence>
<feature type="domain" description="Fluoroacetyl-CoA-specific thioesterase-like" evidence="1">
    <location>
        <begin position="19"/>
        <end position="122"/>
    </location>
</feature>
<dbReference type="PANTHER" id="PTHR36934:SF1">
    <property type="entry name" value="THIOESTERASE DOMAIN-CONTAINING PROTEIN"/>
    <property type="match status" value="1"/>
</dbReference>
<accession>A0ABT0B3Y7</accession>
<dbReference type="Pfam" id="PF22636">
    <property type="entry name" value="FlK"/>
    <property type="match status" value="1"/>
</dbReference>
<sequence>MIAVSPLAPGLAAQIEATVTEKDLALALGSGDVAVLGTPRMIALAEAATMEALAGALEEGWTSVGTRVDMRHLSPTPTGGTLRIRAELTGVDGRALTFAVEVLDGHSLAGRGTIERFLVERETFLQRVQQRRK</sequence>
<dbReference type="InterPro" id="IPR025540">
    <property type="entry name" value="FlK"/>
</dbReference>
<dbReference type="InterPro" id="IPR054485">
    <property type="entry name" value="FlK-like_dom"/>
</dbReference>
<name>A0ABT0B3Y7_9SPHN</name>
<dbReference type="Gene3D" id="3.10.129.10">
    <property type="entry name" value="Hotdog Thioesterase"/>
    <property type="match status" value="1"/>
</dbReference>
<proteinExistence type="predicted"/>
<dbReference type="SUPFAM" id="SSF54637">
    <property type="entry name" value="Thioesterase/thiol ester dehydrase-isomerase"/>
    <property type="match status" value="1"/>
</dbReference>
<dbReference type="PIRSF" id="PIRSF014972">
    <property type="entry name" value="FlK"/>
    <property type="match status" value="1"/>
</dbReference>
<dbReference type="Proteomes" id="UP001162880">
    <property type="component" value="Unassembled WGS sequence"/>
</dbReference>
<gene>
    <name evidence="2" type="ORF">MTR64_14455</name>
</gene>
<dbReference type="RefSeq" id="WP_243994848.1">
    <property type="nucleotide sequence ID" value="NZ_JALHLE010000023.1"/>
</dbReference>
<evidence type="ECO:0000313" key="3">
    <source>
        <dbReference type="Proteomes" id="UP001162880"/>
    </source>
</evidence>
<dbReference type="CDD" id="cd03440">
    <property type="entry name" value="hot_dog"/>
    <property type="match status" value="1"/>
</dbReference>
<evidence type="ECO:0000259" key="1">
    <source>
        <dbReference type="Pfam" id="PF22636"/>
    </source>
</evidence>
<comment type="caution">
    <text evidence="2">The sequence shown here is derived from an EMBL/GenBank/DDBJ whole genome shotgun (WGS) entry which is preliminary data.</text>
</comment>
<organism evidence="2 3">
    <name type="scientific">Novosphingobium album</name>
    <name type="common">ex Hu et al. 2023</name>
    <dbReference type="NCBI Taxonomy" id="2930093"/>
    <lineage>
        <taxon>Bacteria</taxon>
        <taxon>Pseudomonadati</taxon>
        <taxon>Pseudomonadota</taxon>
        <taxon>Alphaproteobacteria</taxon>
        <taxon>Sphingomonadales</taxon>
        <taxon>Sphingomonadaceae</taxon>
        <taxon>Novosphingobium</taxon>
    </lineage>
</organism>
<dbReference type="InterPro" id="IPR029069">
    <property type="entry name" value="HotDog_dom_sf"/>
</dbReference>